<dbReference type="PANTHER" id="PTHR43553:SF23">
    <property type="entry name" value="ABC TRANSPORTER ATP-BINDING COMPONENT"/>
    <property type="match status" value="1"/>
</dbReference>
<evidence type="ECO:0000256" key="9">
    <source>
        <dbReference type="ARBA" id="ARBA00023136"/>
    </source>
</evidence>
<dbReference type="Proteomes" id="UP000254051">
    <property type="component" value="Unassembled WGS sequence"/>
</dbReference>
<dbReference type="GO" id="GO:0016887">
    <property type="term" value="F:ATP hydrolysis activity"/>
    <property type="evidence" value="ECO:0007669"/>
    <property type="project" value="InterPro"/>
</dbReference>
<keyword evidence="13" id="KW-1185">Reference proteome</keyword>
<dbReference type="SUPFAM" id="SSF52540">
    <property type="entry name" value="P-loop containing nucleoside triphosphate hydrolases"/>
    <property type="match status" value="2"/>
</dbReference>
<keyword evidence="9" id="KW-0472">Membrane</keyword>
<keyword evidence="3" id="KW-0813">Transport</keyword>
<keyword evidence="8" id="KW-1278">Translocase</keyword>
<evidence type="ECO:0000256" key="4">
    <source>
        <dbReference type="ARBA" id="ARBA00022475"/>
    </source>
</evidence>
<reference evidence="13" key="1">
    <citation type="submission" date="2017-07" db="EMBL/GenBank/DDBJ databases">
        <authorList>
            <person name="Varghese N."/>
            <person name="Submissions S."/>
        </authorList>
    </citation>
    <scope>NUCLEOTIDE SEQUENCE [LARGE SCALE GENOMIC DNA]</scope>
    <source>
        <strain evidence="13">NLAE-zl-C134</strain>
    </source>
</reference>
<name>A0A315ZZH6_9FIRM</name>
<dbReference type="SMART" id="SM00382">
    <property type="entry name" value="AAA"/>
    <property type="match status" value="2"/>
</dbReference>
<dbReference type="CDD" id="cd03225">
    <property type="entry name" value="ABC_cobalt_CbiO_domain1"/>
    <property type="match status" value="1"/>
</dbReference>
<dbReference type="GO" id="GO:0043190">
    <property type="term" value="C:ATP-binding cassette (ABC) transporter complex"/>
    <property type="evidence" value="ECO:0007669"/>
    <property type="project" value="TreeGrafter"/>
</dbReference>
<evidence type="ECO:0000313" key="12">
    <source>
        <dbReference type="EMBL" id="SUQ13634.1"/>
    </source>
</evidence>
<gene>
    <name evidence="12" type="ORF">SAMN05216529_103367</name>
</gene>
<dbReference type="InterPro" id="IPR017871">
    <property type="entry name" value="ABC_transporter-like_CS"/>
</dbReference>
<evidence type="ECO:0000313" key="13">
    <source>
        <dbReference type="Proteomes" id="UP000254051"/>
    </source>
</evidence>
<keyword evidence="5" id="KW-0677">Repeat</keyword>
<dbReference type="InterPro" id="IPR015856">
    <property type="entry name" value="ABC_transpr_CbiO/EcfA_su"/>
</dbReference>
<dbReference type="PROSITE" id="PS50893">
    <property type="entry name" value="ABC_TRANSPORTER_2"/>
    <property type="match status" value="2"/>
</dbReference>
<dbReference type="GO" id="GO:0042626">
    <property type="term" value="F:ATPase-coupled transmembrane transporter activity"/>
    <property type="evidence" value="ECO:0007669"/>
    <property type="project" value="TreeGrafter"/>
</dbReference>
<sequence length="516" mass="57445">MINLKDIQFFYTGTDEASGLKQINLHIKKGETVLLCGESGCGKTTLTRLINGLIPHYYEGTLTGEAMICGKSISDTPLYDLAKTVGSVFQNPRSQFFNVDTTSELAFGCENLGMNEEEVLNRIDRTAEALSLNPLLGRSIFELSGGEKQKIACGSVGTLGPDIIVLDEPTSNLDILGINDLKNIISEWKTQGKTILIAEHRLYFMQGLADRVLYMKNGEICEEYTGAEFYEKPSYFFRERGLRISALAKLNKKRVCPVPEQKKLTVENLEFSYSKAEKLIDIPQVELPEAGIIAIIGHNGAGKTTFVRSLCGLLKKDKSILKYNESALKARKRLDSCYMVMQDVNHQLFTESVLDEVLLSMKKEDWESAEKILDSLELLAFKDHHPMALSGGQKQRVAVAQALASGRDIIVFDEPTSGLDLRHMEKVAGCIRQLGQQGKTVFIVTHDPELILFCCTHILHIKKGRAEGSYLLNEAGKKRMMDFFVCAGSSFGIPYEREAFCDSRSKGYGKQCIQGM</sequence>
<proteinExistence type="inferred from homology"/>
<comment type="similarity">
    <text evidence="2">Belongs to the ABC transporter superfamily.</text>
</comment>
<evidence type="ECO:0000256" key="10">
    <source>
        <dbReference type="ARBA" id="ARBA00025157"/>
    </source>
</evidence>
<comment type="subcellular location">
    <subcellularLocation>
        <location evidence="1">Cell membrane</location>
        <topology evidence="1">Peripheral membrane protein</topology>
    </subcellularLocation>
</comment>
<evidence type="ECO:0000259" key="11">
    <source>
        <dbReference type="PROSITE" id="PS50893"/>
    </source>
</evidence>
<accession>A0A315ZZH6</accession>
<dbReference type="GO" id="GO:0005524">
    <property type="term" value="F:ATP binding"/>
    <property type="evidence" value="ECO:0007669"/>
    <property type="project" value="UniProtKB-KW"/>
</dbReference>
<dbReference type="PANTHER" id="PTHR43553">
    <property type="entry name" value="HEAVY METAL TRANSPORTER"/>
    <property type="match status" value="1"/>
</dbReference>
<dbReference type="InterPro" id="IPR050095">
    <property type="entry name" value="ECF_ABC_transporter_ATP-bd"/>
</dbReference>
<dbReference type="InterPro" id="IPR027417">
    <property type="entry name" value="P-loop_NTPase"/>
</dbReference>
<protein>
    <submittedName>
        <fullName evidence="12">Energy-coupling factor transport system ATP-binding protein</fullName>
    </submittedName>
</protein>
<dbReference type="InterPro" id="IPR003439">
    <property type="entry name" value="ABC_transporter-like_ATP-bd"/>
</dbReference>
<dbReference type="AlphaFoldDB" id="A0A315ZZH6"/>
<evidence type="ECO:0000256" key="1">
    <source>
        <dbReference type="ARBA" id="ARBA00004202"/>
    </source>
</evidence>
<keyword evidence="4" id="KW-1003">Cell membrane</keyword>
<evidence type="ECO:0000256" key="6">
    <source>
        <dbReference type="ARBA" id="ARBA00022741"/>
    </source>
</evidence>
<dbReference type="Gene3D" id="3.40.50.300">
    <property type="entry name" value="P-loop containing nucleotide triphosphate hydrolases"/>
    <property type="match status" value="2"/>
</dbReference>
<dbReference type="Pfam" id="PF00005">
    <property type="entry name" value="ABC_tran"/>
    <property type="match status" value="2"/>
</dbReference>
<evidence type="ECO:0000256" key="7">
    <source>
        <dbReference type="ARBA" id="ARBA00022840"/>
    </source>
</evidence>
<evidence type="ECO:0000256" key="5">
    <source>
        <dbReference type="ARBA" id="ARBA00022737"/>
    </source>
</evidence>
<dbReference type="PROSITE" id="PS00211">
    <property type="entry name" value="ABC_TRANSPORTER_1"/>
    <property type="match status" value="1"/>
</dbReference>
<feature type="domain" description="ABC transporter" evidence="11">
    <location>
        <begin position="2"/>
        <end position="242"/>
    </location>
</feature>
<dbReference type="OrthoDB" id="501320at2"/>
<dbReference type="RefSeq" id="WP_109709634.1">
    <property type="nucleotide sequence ID" value="NZ_QGDS01000003.1"/>
</dbReference>
<feature type="domain" description="ABC transporter" evidence="11">
    <location>
        <begin position="264"/>
        <end position="488"/>
    </location>
</feature>
<comment type="function">
    <text evidence="10">Probably part of an ABC transporter complex. Responsible for energy coupling to the transport system.</text>
</comment>
<evidence type="ECO:0000256" key="3">
    <source>
        <dbReference type="ARBA" id="ARBA00022448"/>
    </source>
</evidence>
<dbReference type="EMBL" id="UHJJ01000003">
    <property type="protein sequence ID" value="SUQ13634.1"/>
    <property type="molecule type" value="Genomic_DNA"/>
</dbReference>
<dbReference type="InterPro" id="IPR003593">
    <property type="entry name" value="AAA+_ATPase"/>
</dbReference>
<evidence type="ECO:0000256" key="2">
    <source>
        <dbReference type="ARBA" id="ARBA00005417"/>
    </source>
</evidence>
<keyword evidence="6" id="KW-0547">Nucleotide-binding</keyword>
<evidence type="ECO:0000256" key="8">
    <source>
        <dbReference type="ARBA" id="ARBA00022967"/>
    </source>
</evidence>
<dbReference type="CDD" id="cd03226">
    <property type="entry name" value="ABC_cobalt_CbiO_domain2"/>
    <property type="match status" value="1"/>
</dbReference>
<keyword evidence="7 12" id="KW-0067">ATP-binding</keyword>
<organism evidence="12 13">
    <name type="scientific">Faecalicatena contorta</name>
    <dbReference type="NCBI Taxonomy" id="39482"/>
    <lineage>
        <taxon>Bacteria</taxon>
        <taxon>Bacillati</taxon>
        <taxon>Bacillota</taxon>
        <taxon>Clostridia</taxon>
        <taxon>Lachnospirales</taxon>
        <taxon>Lachnospiraceae</taxon>
        <taxon>Faecalicatena</taxon>
    </lineage>
</organism>